<evidence type="ECO:0000313" key="2">
    <source>
        <dbReference type="Proteomes" id="UP000613974"/>
    </source>
</evidence>
<accession>A0ABQ3SDF0</accession>
<keyword evidence="2" id="KW-1185">Reference proteome</keyword>
<evidence type="ECO:0000313" key="1">
    <source>
        <dbReference type="EMBL" id="GHI66154.1"/>
    </source>
</evidence>
<protein>
    <submittedName>
        <fullName evidence="1">Uncharacterized protein</fullName>
    </submittedName>
</protein>
<dbReference type="Proteomes" id="UP000613974">
    <property type="component" value="Unassembled WGS sequence"/>
</dbReference>
<organism evidence="1 2">
    <name type="scientific">Streptomyces nojiriensis</name>
    <dbReference type="NCBI Taxonomy" id="66374"/>
    <lineage>
        <taxon>Bacteria</taxon>
        <taxon>Bacillati</taxon>
        <taxon>Actinomycetota</taxon>
        <taxon>Actinomycetes</taxon>
        <taxon>Kitasatosporales</taxon>
        <taxon>Streptomycetaceae</taxon>
        <taxon>Streptomyces</taxon>
    </lineage>
</organism>
<gene>
    <name evidence="1" type="ORF">Snoj_00720</name>
</gene>
<proteinExistence type="predicted"/>
<sequence>MGTTQALDVLARPGTMACTVCEAAEALLPILAHGQEDVPAPGD</sequence>
<comment type="caution">
    <text evidence="1">The sequence shown here is derived from an EMBL/GenBank/DDBJ whole genome shotgun (WGS) entry which is preliminary data.</text>
</comment>
<name>A0ABQ3SDF0_9ACTN</name>
<reference evidence="2" key="1">
    <citation type="submission" date="2023-07" db="EMBL/GenBank/DDBJ databases">
        <title>Whole genome shotgun sequence of Streptomyces nojiriensis NBRC 13794.</title>
        <authorList>
            <person name="Komaki H."/>
            <person name="Tamura T."/>
        </authorList>
    </citation>
    <scope>NUCLEOTIDE SEQUENCE [LARGE SCALE GENOMIC DNA]</scope>
    <source>
        <strain evidence="2">NBRC 13794</strain>
    </source>
</reference>
<dbReference type="EMBL" id="BNEC01000002">
    <property type="protein sequence ID" value="GHI66154.1"/>
    <property type="molecule type" value="Genomic_DNA"/>
</dbReference>